<dbReference type="Proteomes" id="UP001155882">
    <property type="component" value="Unassembled WGS sequence"/>
</dbReference>
<proteinExistence type="predicted"/>
<feature type="region of interest" description="Disordered" evidence="1">
    <location>
        <begin position="1"/>
        <end position="22"/>
    </location>
</feature>
<dbReference type="AlphaFoldDB" id="A0AAE2ZIM6"/>
<sequence>MAKKRRFINQNQEERLHPDSPDGLLVAAAKNRNFGKRFVEEFKKAQGGHNVSGSKIS</sequence>
<gene>
    <name evidence="2" type="ORF">KYI77_20780</name>
</gene>
<protein>
    <submittedName>
        <fullName evidence="2">Uncharacterized protein</fullName>
    </submittedName>
</protein>
<organism evidence="2 3">
    <name type="scientific">Providencia rettgeri</name>
    <dbReference type="NCBI Taxonomy" id="587"/>
    <lineage>
        <taxon>Bacteria</taxon>
        <taxon>Pseudomonadati</taxon>
        <taxon>Pseudomonadota</taxon>
        <taxon>Gammaproteobacteria</taxon>
        <taxon>Enterobacterales</taxon>
        <taxon>Morganellaceae</taxon>
        <taxon>Providencia</taxon>
    </lineage>
</organism>
<evidence type="ECO:0000256" key="1">
    <source>
        <dbReference type="SAM" id="MobiDB-lite"/>
    </source>
</evidence>
<evidence type="ECO:0000313" key="3">
    <source>
        <dbReference type="Proteomes" id="UP001155882"/>
    </source>
</evidence>
<dbReference type="RefSeq" id="WP_165881099.1">
    <property type="nucleotide sequence ID" value="NZ_JAAOIA010000069.1"/>
</dbReference>
<name>A0AAE2ZIM6_PRORE</name>
<evidence type="ECO:0000313" key="2">
    <source>
        <dbReference type="EMBL" id="MBW3118878.1"/>
    </source>
</evidence>
<reference evidence="2" key="1">
    <citation type="submission" date="2021-07" db="EMBL/GenBank/DDBJ databases">
        <authorList>
            <person name="Stanton E."/>
        </authorList>
    </citation>
    <scope>NUCLEOTIDE SEQUENCE</scope>
    <source>
        <strain evidence="2">2021EL-01139</strain>
    </source>
</reference>
<dbReference type="EMBL" id="JAHWLI010000117">
    <property type="protein sequence ID" value="MBW3118878.1"/>
    <property type="molecule type" value="Genomic_DNA"/>
</dbReference>
<accession>A0AAE2ZIM6</accession>
<comment type="caution">
    <text evidence="2">The sequence shown here is derived from an EMBL/GenBank/DDBJ whole genome shotgun (WGS) entry which is preliminary data.</text>
</comment>